<keyword evidence="4" id="KW-0378">Hydrolase</keyword>
<dbReference type="Gene3D" id="3.30.2010.10">
    <property type="entry name" value="Metalloproteases ('zincins'), catalytic domain"/>
    <property type="match status" value="1"/>
</dbReference>
<keyword evidence="3" id="KW-0479">Metal-binding</keyword>
<dbReference type="Pfam" id="PF01435">
    <property type="entry name" value="Peptidase_M48"/>
    <property type="match status" value="1"/>
</dbReference>
<dbReference type="PANTHER" id="PTHR22726">
    <property type="entry name" value="METALLOENDOPEPTIDASE OMA1"/>
    <property type="match status" value="1"/>
</dbReference>
<feature type="domain" description="Peptidase M48" evidence="7">
    <location>
        <begin position="60"/>
        <end position="239"/>
    </location>
</feature>
<dbReference type="GO" id="GO:0046872">
    <property type="term" value="F:metal ion binding"/>
    <property type="evidence" value="ECO:0007669"/>
    <property type="project" value="UniProtKB-KW"/>
</dbReference>
<keyword evidence="2" id="KW-0645">Protease</keyword>
<evidence type="ECO:0000256" key="3">
    <source>
        <dbReference type="ARBA" id="ARBA00022723"/>
    </source>
</evidence>
<comment type="cofactor">
    <cofactor evidence="1">
        <name>Zn(2+)</name>
        <dbReference type="ChEBI" id="CHEBI:29105"/>
    </cofactor>
</comment>
<sequence length="485" mass="52942">VINKNKFLTSFWLCLSVLSQLTGSGGVAGAAVSDEEQTGIEASREVEEQIGIYKGEFLANYVDAVGRRLVASLDNRPYRFRFKIVDQAESNAFALPGGHIYVSRGILAQINSEDELAGILAHEISHVMLRHHAQRISQVGTPGLLALPGQVVAKIVGDDISNMINAPIQSAGQVYLFSYSRSQESAADRAGMQLAAKAGYDPAALGNALDALGKTLLLAGGQQTSSFYNSHPTTSSRSADFYALATQIEWRATRPFAADRARFLDRLNGLWWGPQNPSNGVFQERKFVQADMRFTMTFPDGWRLVNAPGYVGAFEPNQKALIVLGGAARSMDLSASAQALVAKFKDEAAVSPAESRAIDFGSWPGYLVRFEDRSGVEPVNLYYMWVKSPRAAFMVIGLGTDEYCDQLENAAFSLRELSLGERGSIYSDRIRIAAAQENESLTELSSRSGNLWGNEMTAVMNGLSTDVVLEQGALIKVLRRGLYWR</sequence>
<dbReference type="InterPro" id="IPR051156">
    <property type="entry name" value="Mito/Outer_Membr_Metalloprot"/>
</dbReference>
<feature type="non-terminal residue" evidence="8">
    <location>
        <position position="1"/>
    </location>
</feature>
<dbReference type="GO" id="GO:0016020">
    <property type="term" value="C:membrane"/>
    <property type="evidence" value="ECO:0007669"/>
    <property type="project" value="TreeGrafter"/>
</dbReference>
<name>A0A381VXA9_9ZZZZ</name>
<evidence type="ECO:0000256" key="6">
    <source>
        <dbReference type="ARBA" id="ARBA00023049"/>
    </source>
</evidence>
<dbReference type="GO" id="GO:0004222">
    <property type="term" value="F:metalloendopeptidase activity"/>
    <property type="evidence" value="ECO:0007669"/>
    <property type="project" value="InterPro"/>
</dbReference>
<gene>
    <name evidence="8" type="ORF">METZ01_LOCUS97748</name>
</gene>
<dbReference type="EMBL" id="UINC01010058">
    <property type="protein sequence ID" value="SVA44894.1"/>
    <property type="molecule type" value="Genomic_DNA"/>
</dbReference>
<dbReference type="GO" id="GO:0051603">
    <property type="term" value="P:proteolysis involved in protein catabolic process"/>
    <property type="evidence" value="ECO:0007669"/>
    <property type="project" value="TreeGrafter"/>
</dbReference>
<protein>
    <recommendedName>
        <fullName evidence="7">Peptidase M48 domain-containing protein</fullName>
    </recommendedName>
</protein>
<keyword evidence="5" id="KW-0862">Zinc</keyword>
<accession>A0A381VXA9</accession>
<keyword evidence="6" id="KW-0482">Metalloprotease</keyword>
<evidence type="ECO:0000259" key="7">
    <source>
        <dbReference type="Pfam" id="PF01435"/>
    </source>
</evidence>
<dbReference type="AlphaFoldDB" id="A0A381VXA9"/>
<organism evidence="8">
    <name type="scientific">marine metagenome</name>
    <dbReference type="NCBI Taxonomy" id="408172"/>
    <lineage>
        <taxon>unclassified sequences</taxon>
        <taxon>metagenomes</taxon>
        <taxon>ecological metagenomes</taxon>
    </lineage>
</organism>
<evidence type="ECO:0000256" key="2">
    <source>
        <dbReference type="ARBA" id="ARBA00022670"/>
    </source>
</evidence>
<evidence type="ECO:0000256" key="4">
    <source>
        <dbReference type="ARBA" id="ARBA00022801"/>
    </source>
</evidence>
<proteinExistence type="predicted"/>
<dbReference type="PANTHER" id="PTHR22726:SF1">
    <property type="entry name" value="METALLOENDOPEPTIDASE OMA1, MITOCHONDRIAL"/>
    <property type="match status" value="1"/>
</dbReference>
<evidence type="ECO:0000256" key="1">
    <source>
        <dbReference type="ARBA" id="ARBA00001947"/>
    </source>
</evidence>
<dbReference type="InterPro" id="IPR001915">
    <property type="entry name" value="Peptidase_M48"/>
</dbReference>
<evidence type="ECO:0000256" key="5">
    <source>
        <dbReference type="ARBA" id="ARBA00022833"/>
    </source>
</evidence>
<reference evidence="8" key="1">
    <citation type="submission" date="2018-05" db="EMBL/GenBank/DDBJ databases">
        <authorList>
            <person name="Lanie J.A."/>
            <person name="Ng W.-L."/>
            <person name="Kazmierczak K.M."/>
            <person name="Andrzejewski T.M."/>
            <person name="Davidsen T.M."/>
            <person name="Wayne K.J."/>
            <person name="Tettelin H."/>
            <person name="Glass J.I."/>
            <person name="Rusch D."/>
            <person name="Podicherti R."/>
            <person name="Tsui H.-C.T."/>
            <person name="Winkler M.E."/>
        </authorList>
    </citation>
    <scope>NUCLEOTIDE SEQUENCE</scope>
</reference>
<evidence type="ECO:0000313" key="8">
    <source>
        <dbReference type="EMBL" id="SVA44894.1"/>
    </source>
</evidence>